<dbReference type="HOGENOM" id="CLU_135650_8_0_5"/>
<accession>H8K4N5</accession>
<evidence type="ECO:0000313" key="1">
    <source>
        <dbReference type="EMBL" id="AFC69479.1"/>
    </source>
</evidence>
<dbReference type="AlphaFoldDB" id="H8K4N5"/>
<organism evidence="1 2">
    <name type="scientific">Rickettsia amblyommatis (strain GAT-30V)</name>
    <name type="common">Rickettsia amblyommii</name>
    <dbReference type="NCBI Taxonomy" id="1105111"/>
    <lineage>
        <taxon>Bacteria</taxon>
        <taxon>Pseudomonadati</taxon>
        <taxon>Pseudomonadota</taxon>
        <taxon>Alphaproteobacteria</taxon>
        <taxon>Rickettsiales</taxon>
        <taxon>Rickettsiaceae</taxon>
        <taxon>Rickettsieae</taxon>
        <taxon>Rickettsia</taxon>
        <taxon>spotted fever group</taxon>
    </lineage>
</organism>
<dbReference type="KEGG" id="ram:MCE_02495"/>
<name>H8K4N5_RICAG</name>
<dbReference type="Proteomes" id="UP000008005">
    <property type="component" value="Chromosome"/>
</dbReference>
<proteinExistence type="predicted"/>
<reference evidence="2" key="1">
    <citation type="submission" date="2012-02" db="EMBL/GenBank/DDBJ databases">
        <title>Complete genome sequence of Candidatus Rickettsia amblyommii strain GAT-30V.</title>
        <authorList>
            <person name="Johnson S.L."/>
            <person name="Munk A.C."/>
            <person name="Han S."/>
            <person name="Bruce D.C."/>
            <person name="Dasch G.A."/>
        </authorList>
    </citation>
    <scope>NUCLEOTIDE SEQUENCE [LARGE SCALE GENOMIC DNA]</scope>
    <source>
        <strain evidence="2">GAT-30V</strain>
    </source>
</reference>
<protein>
    <submittedName>
        <fullName evidence="1">Endo/excinuclease amino terminal domain-containing protein</fullName>
    </submittedName>
</protein>
<evidence type="ECO:0000313" key="2">
    <source>
        <dbReference type="Proteomes" id="UP000008005"/>
    </source>
</evidence>
<reference evidence="1 2" key="2">
    <citation type="journal article" date="2016" name="Int. J. Syst. Evol. Microbiol.">
        <title>Rickettsia amblyommatis sp. nov., a spotted fever group Rickettsia associated with multiple species of Amblyomma ticks in North, Central and South America.</title>
        <authorList>
            <person name="Karpathy S.E."/>
            <person name="Slater K.S."/>
            <person name="Goldsmith C.S."/>
            <person name="Nicholson W.L."/>
            <person name="Paddock C.D."/>
        </authorList>
    </citation>
    <scope>NUCLEOTIDE SEQUENCE [LARGE SCALE GENOMIC DNA]</scope>
    <source>
        <strain evidence="1 2">GAT-30V</strain>
    </source>
</reference>
<dbReference type="STRING" id="1105111.MCE_02495"/>
<dbReference type="EMBL" id="CP003334">
    <property type="protein sequence ID" value="AFC69479.1"/>
    <property type="molecule type" value="Genomic_DNA"/>
</dbReference>
<gene>
    <name evidence="1" type="ordered locus">MCE_02495</name>
</gene>
<sequence length="47" mass="5717">MFYEIHQTMHSAINREKQIKAGLRDKKIKLIEQTNINWDDLYNEIIL</sequence>